<evidence type="ECO:0008006" key="3">
    <source>
        <dbReference type="Google" id="ProtNLM"/>
    </source>
</evidence>
<dbReference type="PANTHER" id="PTHR35399:SF2">
    <property type="entry name" value="DUF839 DOMAIN-CONTAINING PROTEIN"/>
    <property type="match status" value="1"/>
</dbReference>
<dbReference type="InterPro" id="IPR008557">
    <property type="entry name" value="PhoX"/>
</dbReference>
<accession>A0A2G1UMA6</accession>
<proteinExistence type="predicted"/>
<reference evidence="1 2" key="1">
    <citation type="submission" date="2017-09" db="EMBL/GenBank/DDBJ databases">
        <title>The draft genome sequences of Marinobacter sp. PWS21.</title>
        <authorList>
            <person name="Cao J."/>
        </authorList>
    </citation>
    <scope>NUCLEOTIDE SEQUENCE [LARGE SCALE GENOMIC DNA]</scope>
    <source>
        <strain evidence="1 2">PWS21</strain>
    </source>
</reference>
<dbReference type="RefSeq" id="WP_099614167.1">
    <property type="nucleotide sequence ID" value="NZ_KZ319369.1"/>
</dbReference>
<keyword evidence="2" id="KW-1185">Reference proteome</keyword>
<dbReference type="Pfam" id="PF05787">
    <property type="entry name" value="PhoX"/>
    <property type="match status" value="2"/>
</dbReference>
<comment type="caution">
    <text evidence="1">The sequence shown here is derived from an EMBL/GenBank/DDBJ whole genome shotgun (WGS) entry which is preliminary data.</text>
</comment>
<dbReference type="Gene3D" id="2.120.10.30">
    <property type="entry name" value="TolB, C-terminal domain"/>
    <property type="match status" value="1"/>
</dbReference>
<evidence type="ECO:0000313" key="2">
    <source>
        <dbReference type="Proteomes" id="UP000231409"/>
    </source>
</evidence>
<dbReference type="Proteomes" id="UP000231409">
    <property type="component" value="Unassembled WGS sequence"/>
</dbReference>
<evidence type="ECO:0000313" key="1">
    <source>
        <dbReference type="EMBL" id="PHQ15593.1"/>
    </source>
</evidence>
<name>A0A2G1UMA6_9GAMM</name>
<dbReference type="EMBL" id="NTFH01000006">
    <property type="protein sequence ID" value="PHQ15593.1"/>
    <property type="molecule type" value="Genomic_DNA"/>
</dbReference>
<organism evidence="1 2">
    <name type="scientific">Marinobacter profundi</name>
    <dbReference type="NCBI Taxonomy" id="2666256"/>
    <lineage>
        <taxon>Bacteria</taxon>
        <taxon>Pseudomonadati</taxon>
        <taxon>Pseudomonadota</taxon>
        <taxon>Gammaproteobacteria</taxon>
        <taxon>Pseudomonadales</taxon>
        <taxon>Marinobacteraceae</taxon>
        <taxon>Marinobacter</taxon>
    </lineage>
</organism>
<dbReference type="Pfam" id="PF07676">
    <property type="entry name" value="PD40"/>
    <property type="match status" value="1"/>
</dbReference>
<sequence length="481" mass="51141">MSRPIIPVDNRWSRRDVLRTLFFTAGAAGPAAWLSGCGGDTGAAPLPVPPAGGGATPERLPDLVPETENRLVGRFANIGPLREVPDVHGVRTPEGFATRVVAINGELPQPGGMSAQWPLPGGVGNRPWHIFPDGGGVVPRDNGGWIYISNSEVPGVGSIGFTFPELAGLTTPIESFVPGLAQVGTLVFDPDGTIVDSYTILSGTTFNCAGGVTPWKTWLSCEEHPGGLVWECDPYQAGQGLACPTLGVFAHEAIAIDPQHRMLYLTEDMPDGRFYRWIADPSDWPEGAGRAALQSGRLQVLVVGGDGVEGALTGPQPIHWLDARNPHAPQHENRLAESTVFEGGEGVWYFRGIVYFATKGDDRIWAIDVAAQTIEVIYDRATAVAPNDILSGVDNLFVTDQGDVLVAEDGGDMQVVVIMPDGTLKPLLQVVGQDASEVAGIAFSPDGRRMYFTSDRGGRNGLGGFTNGLGMVYELILPDDL</sequence>
<dbReference type="SUPFAM" id="SSF63825">
    <property type="entry name" value="YWTD domain"/>
    <property type="match status" value="1"/>
</dbReference>
<dbReference type="InterPro" id="IPR011659">
    <property type="entry name" value="WD40"/>
</dbReference>
<dbReference type="InterPro" id="IPR011042">
    <property type="entry name" value="6-blade_b-propeller_TolB-like"/>
</dbReference>
<protein>
    <recommendedName>
        <fullName evidence="3">Translocation protein TolB</fullName>
    </recommendedName>
</protein>
<gene>
    <name evidence="1" type="ORF">CLH61_07960</name>
</gene>
<dbReference type="AlphaFoldDB" id="A0A2G1UMA6"/>
<dbReference type="PANTHER" id="PTHR35399">
    <property type="entry name" value="SLR8030 PROTEIN"/>
    <property type="match status" value="1"/>
</dbReference>